<proteinExistence type="predicted"/>
<comment type="caution">
    <text evidence="2">The sequence shown here is derived from an EMBL/GenBank/DDBJ whole genome shotgun (WGS) entry which is preliminary data.</text>
</comment>
<organism evidence="2 3">
    <name type="scientific">Euplotes crassus</name>
    <dbReference type="NCBI Taxonomy" id="5936"/>
    <lineage>
        <taxon>Eukaryota</taxon>
        <taxon>Sar</taxon>
        <taxon>Alveolata</taxon>
        <taxon>Ciliophora</taxon>
        <taxon>Intramacronucleata</taxon>
        <taxon>Spirotrichea</taxon>
        <taxon>Hypotrichia</taxon>
        <taxon>Euplotida</taxon>
        <taxon>Euplotidae</taxon>
        <taxon>Moneuplotes</taxon>
    </lineage>
</organism>
<accession>A0AAD1XV00</accession>
<dbReference type="AlphaFoldDB" id="A0AAD1XV00"/>
<evidence type="ECO:0000313" key="2">
    <source>
        <dbReference type="EMBL" id="CAI2379560.1"/>
    </source>
</evidence>
<gene>
    <name evidence="2" type="ORF">ECRASSUSDP1_LOCUS20970</name>
</gene>
<name>A0AAD1XV00_EUPCR</name>
<evidence type="ECO:0000256" key="1">
    <source>
        <dbReference type="SAM" id="MobiDB-lite"/>
    </source>
</evidence>
<dbReference type="EMBL" id="CAMPGE010021413">
    <property type="protein sequence ID" value="CAI2379560.1"/>
    <property type="molecule type" value="Genomic_DNA"/>
</dbReference>
<sequence>MPSRSKYNHHRFSLNPLQIRASLRKQLQSNSIDQNNSYSKESGLQKQLHSEINSQK</sequence>
<dbReference type="Proteomes" id="UP001295684">
    <property type="component" value="Unassembled WGS sequence"/>
</dbReference>
<reference evidence="2" key="1">
    <citation type="submission" date="2023-07" db="EMBL/GenBank/DDBJ databases">
        <authorList>
            <consortium name="AG Swart"/>
            <person name="Singh M."/>
            <person name="Singh A."/>
            <person name="Seah K."/>
            <person name="Emmerich C."/>
        </authorList>
    </citation>
    <scope>NUCLEOTIDE SEQUENCE</scope>
    <source>
        <strain evidence="2">DP1</strain>
    </source>
</reference>
<feature type="region of interest" description="Disordered" evidence="1">
    <location>
        <begin position="28"/>
        <end position="56"/>
    </location>
</feature>
<keyword evidence="3" id="KW-1185">Reference proteome</keyword>
<evidence type="ECO:0000313" key="3">
    <source>
        <dbReference type="Proteomes" id="UP001295684"/>
    </source>
</evidence>
<protein>
    <submittedName>
        <fullName evidence="2">Uncharacterized protein</fullName>
    </submittedName>
</protein>